<reference evidence="2 3" key="1">
    <citation type="journal article" date="2019" name="Int. J. Syst. Evol. Microbiol.">
        <title>Undibacterium piscinae sp. nov., isolated from Korean shiner intestine.</title>
        <authorList>
            <person name="Lee S.Y."/>
            <person name="Kang W."/>
            <person name="Kim P.S."/>
            <person name="Kim H.S."/>
            <person name="Sung H."/>
            <person name="Shin N.R."/>
            <person name="Whon T.W."/>
            <person name="Yun J.H."/>
            <person name="Lee J.Y."/>
            <person name="Lee J.Y."/>
            <person name="Jung M.J."/>
            <person name="Jeong Y.S."/>
            <person name="Tak E.J."/>
            <person name="Han J.E."/>
            <person name="Hyun D.W."/>
            <person name="Kang M.S."/>
            <person name="Lee K.E."/>
            <person name="Lee B.H."/>
            <person name="Bae J.W."/>
        </authorList>
    </citation>
    <scope>NUCLEOTIDE SEQUENCE [LARGE SCALE GENOMIC DNA]</scope>
    <source>
        <strain evidence="2 3">S11R28</strain>
    </source>
</reference>
<keyword evidence="1" id="KW-0732">Signal</keyword>
<dbReference type="KEGG" id="upi:EJG51_017220"/>
<accession>A0A6M4A922</accession>
<sequence length="56" mass="5753">MQVRKSLLLIASATSLLGSSQLVSAAENSEVATFGYLGSGLSNPAGLWPVRPSFAT</sequence>
<keyword evidence="3" id="KW-1185">Reference proteome</keyword>
<feature type="chain" id="PRO_5026964198" evidence="1">
    <location>
        <begin position="26"/>
        <end position="56"/>
    </location>
</feature>
<evidence type="ECO:0000313" key="2">
    <source>
        <dbReference type="EMBL" id="QJQ07270.1"/>
    </source>
</evidence>
<evidence type="ECO:0000256" key="1">
    <source>
        <dbReference type="SAM" id="SignalP"/>
    </source>
</evidence>
<dbReference type="AlphaFoldDB" id="A0A6M4A922"/>
<organism evidence="2 3">
    <name type="scientific">Undibacterium piscinae</name>
    <dbReference type="NCBI Taxonomy" id="2495591"/>
    <lineage>
        <taxon>Bacteria</taxon>
        <taxon>Pseudomonadati</taxon>
        <taxon>Pseudomonadota</taxon>
        <taxon>Betaproteobacteria</taxon>
        <taxon>Burkholderiales</taxon>
        <taxon>Oxalobacteraceae</taxon>
        <taxon>Undibacterium</taxon>
    </lineage>
</organism>
<dbReference type="Proteomes" id="UP000274350">
    <property type="component" value="Chromosome"/>
</dbReference>
<evidence type="ECO:0000313" key="3">
    <source>
        <dbReference type="Proteomes" id="UP000274350"/>
    </source>
</evidence>
<name>A0A6M4A922_9BURK</name>
<dbReference type="EMBL" id="CP051152">
    <property type="protein sequence ID" value="QJQ07270.1"/>
    <property type="molecule type" value="Genomic_DNA"/>
</dbReference>
<proteinExistence type="predicted"/>
<protein>
    <submittedName>
        <fullName evidence="2">Uncharacterized protein</fullName>
    </submittedName>
</protein>
<gene>
    <name evidence="2" type="ORF">EJG51_017220</name>
</gene>
<feature type="signal peptide" evidence="1">
    <location>
        <begin position="1"/>
        <end position="25"/>
    </location>
</feature>